<evidence type="ECO:0000259" key="15">
    <source>
        <dbReference type="Pfam" id="PF02880"/>
    </source>
</evidence>
<keyword evidence="17" id="KW-1185">Reference proteome</keyword>
<dbReference type="EMBL" id="PPEL01000007">
    <property type="protein sequence ID" value="PNV66130.1"/>
    <property type="molecule type" value="Genomic_DNA"/>
</dbReference>
<comment type="catalytic activity">
    <reaction evidence="6 9 11">
        <text>alpha-D-glucosamine 1-phosphate = D-glucosamine 6-phosphate</text>
        <dbReference type="Rhea" id="RHEA:23424"/>
        <dbReference type="ChEBI" id="CHEBI:58516"/>
        <dbReference type="ChEBI" id="CHEBI:58725"/>
        <dbReference type="EC" id="5.4.2.10"/>
    </reaction>
</comment>
<dbReference type="InterPro" id="IPR050060">
    <property type="entry name" value="Phosphoglucosamine_mutase"/>
</dbReference>
<dbReference type="Gene3D" id="3.30.310.50">
    <property type="entry name" value="Alpha-D-phosphohexomutase, C-terminal domain"/>
    <property type="match status" value="1"/>
</dbReference>
<dbReference type="GO" id="GO:0009252">
    <property type="term" value="P:peptidoglycan biosynthetic process"/>
    <property type="evidence" value="ECO:0007669"/>
    <property type="project" value="TreeGrafter"/>
</dbReference>
<feature type="domain" description="Alpha-D-phosphohexomutase alpha/beta/alpha" evidence="14">
    <location>
        <begin position="155"/>
        <end position="252"/>
    </location>
</feature>
<protein>
    <recommendedName>
        <fullName evidence="8 9">Phosphoglucosamine mutase</fullName>
        <ecNumber evidence="7 9">5.4.2.10</ecNumber>
    </recommendedName>
</protein>
<dbReference type="InterPro" id="IPR005843">
    <property type="entry name" value="A-D-PHexomutase_C"/>
</dbReference>
<dbReference type="GO" id="GO:0000287">
    <property type="term" value="F:magnesium ion binding"/>
    <property type="evidence" value="ECO:0007669"/>
    <property type="project" value="UniProtKB-UniRule"/>
</dbReference>
<evidence type="ECO:0000256" key="7">
    <source>
        <dbReference type="ARBA" id="ARBA00066330"/>
    </source>
</evidence>
<dbReference type="HAMAP" id="MF_01554_B">
    <property type="entry name" value="GlmM_B"/>
    <property type="match status" value="1"/>
</dbReference>
<gene>
    <name evidence="9 16" type="primary">glmM</name>
    <name evidence="16" type="ORF">C2L80_02730</name>
</gene>
<dbReference type="FunFam" id="3.40.120.10:FF:000002">
    <property type="entry name" value="Phosphoglucosamine mutase"/>
    <property type="match status" value="1"/>
</dbReference>
<dbReference type="RefSeq" id="WP_103262586.1">
    <property type="nucleotide sequence ID" value="NZ_PPEL01000007.1"/>
</dbReference>
<keyword evidence="4 9" id="KW-0460">Magnesium</keyword>
<name>A0A2K2U7H6_9ACTN</name>
<evidence type="ECO:0000256" key="9">
    <source>
        <dbReference type="HAMAP-Rule" id="MF_01554"/>
    </source>
</evidence>
<comment type="PTM">
    <text evidence="9">Activated by phosphorylation.</text>
</comment>
<dbReference type="GO" id="GO:0004615">
    <property type="term" value="F:phosphomannomutase activity"/>
    <property type="evidence" value="ECO:0007669"/>
    <property type="project" value="TreeGrafter"/>
</dbReference>
<dbReference type="PRINTS" id="PR00509">
    <property type="entry name" value="PGMPMM"/>
</dbReference>
<feature type="domain" description="Alpha-D-phosphohexomutase alpha/beta/alpha" evidence="15">
    <location>
        <begin position="256"/>
        <end position="367"/>
    </location>
</feature>
<dbReference type="GO" id="GO:0005975">
    <property type="term" value="P:carbohydrate metabolic process"/>
    <property type="evidence" value="ECO:0007669"/>
    <property type="project" value="InterPro"/>
</dbReference>
<feature type="domain" description="Alpha-D-phosphohexomutase C-terminal" evidence="12">
    <location>
        <begin position="372"/>
        <end position="438"/>
    </location>
</feature>
<evidence type="ECO:0000256" key="11">
    <source>
        <dbReference type="RuleBase" id="RU004327"/>
    </source>
</evidence>
<dbReference type="PANTHER" id="PTHR42946">
    <property type="entry name" value="PHOSPHOHEXOSE MUTASE"/>
    <property type="match status" value="1"/>
</dbReference>
<accession>A0A2K2U7H6</accession>
<keyword evidence="2 9" id="KW-0597">Phosphoprotein</keyword>
<dbReference type="Proteomes" id="UP000236488">
    <property type="component" value="Unassembled WGS sequence"/>
</dbReference>
<feature type="binding site" evidence="9">
    <location>
        <position position="243"/>
    </location>
    <ligand>
        <name>Mg(2+)</name>
        <dbReference type="ChEBI" id="CHEBI:18420"/>
    </ligand>
</feature>
<dbReference type="SUPFAM" id="SSF53738">
    <property type="entry name" value="Phosphoglucomutase, first 3 domains"/>
    <property type="match status" value="3"/>
</dbReference>
<dbReference type="Gene3D" id="3.40.120.10">
    <property type="entry name" value="Alpha-D-Glucose-1,6-Bisphosphate, subunit A, domain 3"/>
    <property type="match status" value="3"/>
</dbReference>
<dbReference type="Pfam" id="PF02880">
    <property type="entry name" value="PGM_PMM_III"/>
    <property type="match status" value="1"/>
</dbReference>
<dbReference type="FunFam" id="3.30.310.50:FF:000001">
    <property type="entry name" value="Phosphoglucosamine mutase"/>
    <property type="match status" value="1"/>
</dbReference>
<dbReference type="GO" id="GO:0006048">
    <property type="term" value="P:UDP-N-acetylglucosamine biosynthetic process"/>
    <property type="evidence" value="ECO:0007669"/>
    <property type="project" value="TreeGrafter"/>
</dbReference>
<dbReference type="Pfam" id="PF00408">
    <property type="entry name" value="PGM_PMM_IV"/>
    <property type="match status" value="1"/>
</dbReference>
<keyword evidence="5 9" id="KW-0413">Isomerase</keyword>
<evidence type="ECO:0000256" key="10">
    <source>
        <dbReference type="RuleBase" id="RU004326"/>
    </source>
</evidence>
<organism evidence="16 17">
    <name type="scientific">Rubneribacter badeniensis</name>
    <dbReference type="NCBI Taxonomy" id="2070688"/>
    <lineage>
        <taxon>Bacteria</taxon>
        <taxon>Bacillati</taxon>
        <taxon>Actinomycetota</taxon>
        <taxon>Coriobacteriia</taxon>
        <taxon>Eggerthellales</taxon>
        <taxon>Eggerthellaceae</taxon>
        <taxon>Rubneribacter</taxon>
    </lineage>
</organism>
<comment type="cofactor">
    <cofactor evidence="9">
        <name>Mg(2+)</name>
        <dbReference type="ChEBI" id="CHEBI:18420"/>
    </cofactor>
    <text evidence="9">Binds 1 Mg(2+) ion per subunit.</text>
</comment>
<dbReference type="CDD" id="cd05802">
    <property type="entry name" value="GlmM"/>
    <property type="match status" value="1"/>
</dbReference>
<dbReference type="Pfam" id="PF02878">
    <property type="entry name" value="PGM_PMM_I"/>
    <property type="match status" value="1"/>
</dbReference>
<proteinExistence type="inferred from homology"/>
<dbReference type="InterPro" id="IPR005841">
    <property type="entry name" value="Alpha-D-phosphohexomutase_SF"/>
</dbReference>
<evidence type="ECO:0000256" key="2">
    <source>
        <dbReference type="ARBA" id="ARBA00022553"/>
    </source>
</evidence>
<dbReference type="Pfam" id="PF02879">
    <property type="entry name" value="PGM_PMM_II"/>
    <property type="match status" value="1"/>
</dbReference>
<keyword evidence="3 9" id="KW-0479">Metal-binding</keyword>
<feature type="active site" description="Phosphoserine intermediate" evidence="9">
    <location>
        <position position="95"/>
    </location>
</feature>
<comment type="function">
    <text evidence="9 11">Catalyzes the conversion of glucosamine-6-phosphate to glucosamine-1-phosphate.</text>
</comment>
<reference evidence="16 17" key="1">
    <citation type="journal article" date="2018" name="Int. J. Syst. Evol. Microbiol.">
        <title>Rubneribacter badeniensis gen. nov., sp. nov. and Enteroscipio rubneri gen. nov., sp. nov., new members of the Eggerthellaceae isolated from human faeces.</title>
        <authorList>
            <person name="Danylec N."/>
            <person name="Gobl A."/>
            <person name="Stoll D.A."/>
            <person name="Hetzer B."/>
            <person name="Kulling S.E."/>
            <person name="Huch M."/>
        </authorList>
    </citation>
    <scope>NUCLEOTIDE SEQUENCE [LARGE SCALE GENOMIC DNA]</scope>
    <source>
        <strain evidence="16 17">ResAG-85</strain>
    </source>
</reference>
<dbReference type="InterPro" id="IPR016066">
    <property type="entry name" value="A-D-PHexomutase_CS"/>
</dbReference>
<dbReference type="InterPro" id="IPR006352">
    <property type="entry name" value="GlmM_bact"/>
</dbReference>
<dbReference type="InterPro" id="IPR005844">
    <property type="entry name" value="A-D-PHexomutase_a/b/a-I"/>
</dbReference>
<feature type="modified residue" description="Phosphoserine" evidence="9">
    <location>
        <position position="95"/>
    </location>
</feature>
<sequence>MARLFGTDGVRGVANTQLTCDLAFKLGQAAVAFQGKTVLVGKDTRLSGDMLESAVAAGIMSMGGTALLAGIIPTPAIALLVRELACDGGIVISASHNPPEYNGIKLFDAQGFKLPDAVEDEIEAFVAAGGAAAEDLPAGDAVGVALPVEEACELYIAHAVSTVADEGIDLAGLKVALDVGHGASCMTSAEALRRLGADVTVINEDFDGTDINVQCGSTYLEPVRALVAEIGADVGIAHDGDADRVMMVDAQGNEVDGDVVEAVCAIDLKKRGLLPGNTAVSTVMCNLGLSHALRDAGIELVQTKVGDRYVLEAMREGGFAIGGEQSGHMIFLKHNSTGDGLVTALQFLAACRRAGASVEEAARVMTRFPQTLINVEVADKHAVDGNAAVREAVAAAEAALGDSGRVLLRPSGTEPVVRVMVEAACAEDAERHARAIAEVVEREV</sequence>
<dbReference type="EC" id="5.4.2.10" evidence="7 9"/>
<feature type="binding site" evidence="9">
    <location>
        <position position="241"/>
    </location>
    <ligand>
        <name>Mg(2+)</name>
        <dbReference type="ChEBI" id="CHEBI:18420"/>
    </ligand>
</feature>
<dbReference type="InterPro" id="IPR016055">
    <property type="entry name" value="A-D-PHexomutase_a/b/a-I/II/III"/>
</dbReference>
<comment type="similarity">
    <text evidence="1 9 10">Belongs to the phosphohexose mutase family.</text>
</comment>
<dbReference type="PANTHER" id="PTHR42946:SF1">
    <property type="entry name" value="PHOSPHOGLUCOMUTASE (ALPHA-D-GLUCOSE-1,6-BISPHOSPHATE-DEPENDENT)"/>
    <property type="match status" value="1"/>
</dbReference>
<feature type="domain" description="Alpha-D-phosphohexomutase alpha/beta/alpha" evidence="13">
    <location>
        <begin position="3"/>
        <end position="128"/>
    </location>
</feature>
<comment type="caution">
    <text evidence="16">The sequence shown here is derived from an EMBL/GenBank/DDBJ whole genome shotgun (WGS) entry which is preliminary data.</text>
</comment>
<dbReference type="GO" id="GO:0008966">
    <property type="term" value="F:phosphoglucosamine mutase activity"/>
    <property type="evidence" value="ECO:0007669"/>
    <property type="project" value="UniProtKB-UniRule"/>
</dbReference>
<dbReference type="FunFam" id="3.40.120.10:FF:000001">
    <property type="entry name" value="Phosphoglucosamine mutase"/>
    <property type="match status" value="1"/>
</dbReference>
<evidence type="ECO:0000256" key="1">
    <source>
        <dbReference type="ARBA" id="ARBA00010231"/>
    </source>
</evidence>
<dbReference type="InterPro" id="IPR005846">
    <property type="entry name" value="A-D-PHexomutase_a/b/a-III"/>
</dbReference>
<dbReference type="SUPFAM" id="SSF55957">
    <property type="entry name" value="Phosphoglucomutase, C-terminal domain"/>
    <property type="match status" value="1"/>
</dbReference>
<feature type="binding site" evidence="9">
    <location>
        <position position="239"/>
    </location>
    <ligand>
        <name>Mg(2+)</name>
        <dbReference type="ChEBI" id="CHEBI:18420"/>
    </ligand>
</feature>
<evidence type="ECO:0000259" key="12">
    <source>
        <dbReference type="Pfam" id="PF00408"/>
    </source>
</evidence>
<dbReference type="InterPro" id="IPR036900">
    <property type="entry name" value="A-D-PHexomutase_C_sf"/>
</dbReference>
<dbReference type="GO" id="GO:0005829">
    <property type="term" value="C:cytosol"/>
    <property type="evidence" value="ECO:0007669"/>
    <property type="project" value="TreeGrafter"/>
</dbReference>
<evidence type="ECO:0000256" key="6">
    <source>
        <dbReference type="ARBA" id="ARBA00050364"/>
    </source>
</evidence>
<dbReference type="PROSITE" id="PS00710">
    <property type="entry name" value="PGM_PMM"/>
    <property type="match status" value="1"/>
</dbReference>
<evidence type="ECO:0000259" key="14">
    <source>
        <dbReference type="Pfam" id="PF02879"/>
    </source>
</evidence>
<evidence type="ECO:0000313" key="16">
    <source>
        <dbReference type="EMBL" id="PNV66130.1"/>
    </source>
</evidence>
<dbReference type="NCBIfam" id="TIGR01455">
    <property type="entry name" value="glmM"/>
    <property type="match status" value="1"/>
</dbReference>
<feature type="binding site" description="via phosphate group" evidence="9">
    <location>
        <position position="95"/>
    </location>
    <ligand>
        <name>Mg(2+)</name>
        <dbReference type="ChEBI" id="CHEBI:18420"/>
    </ligand>
</feature>
<evidence type="ECO:0000256" key="8">
    <source>
        <dbReference type="ARBA" id="ARBA00068193"/>
    </source>
</evidence>
<evidence type="ECO:0000256" key="5">
    <source>
        <dbReference type="ARBA" id="ARBA00023235"/>
    </source>
</evidence>
<evidence type="ECO:0000259" key="13">
    <source>
        <dbReference type="Pfam" id="PF02878"/>
    </source>
</evidence>
<evidence type="ECO:0000256" key="3">
    <source>
        <dbReference type="ARBA" id="ARBA00022723"/>
    </source>
</evidence>
<dbReference type="AlphaFoldDB" id="A0A2K2U7H6"/>
<dbReference type="InterPro" id="IPR005845">
    <property type="entry name" value="A-D-PHexomutase_a/b/a-II"/>
</dbReference>
<evidence type="ECO:0000256" key="4">
    <source>
        <dbReference type="ARBA" id="ARBA00022842"/>
    </source>
</evidence>
<evidence type="ECO:0000313" key="17">
    <source>
        <dbReference type="Proteomes" id="UP000236488"/>
    </source>
</evidence>